<reference evidence="5" key="1">
    <citation type="submission" date="2023-10" db="EMBL/GenBank/DDBJ databases">
        <authorList>
            <person name="Chen Y."/>
            <person name="Shah S."/>
            <person name="Dougan E. K."/>
            <person name="Thang M."/>
            <person name="Chan C."/>
        </authorList>
    </citation>
    <scope>NUCLEOTIDE SEQUENCE [LARGE SCALE GENOMIC DNA]</scope>
</reference>
<evidence type="ECO:0000256" key="2">
    <source>
        <dbReference type="ARBA" id="ARBA00023043"/>
    </source>
</evidence>
<keyword evidence="2 3" id="KW-0040">ANK repeat</keyword>
<gene>
    <name evidence="5" type="ORF">PCOR1329_LOCUS6932</name>
</gene>
<dbReference type="InterPro" id="IPR036770">
    <property type="entry name" value="Ankyrin_rpt-contain_sf"/>
</dbReference>
<dbReference type="Pfam" id="PF12796">
    <property type="entry name" value="Ank_2"/>
    <property type="match status" value="1"/>
</dbReference>
<accession>A0ABN9PY48</accession>
<dbReference type="SUPFAM" id="SSF48403">
    <property type="entry name" value="Ankyrin repeat"/>
    <property type="match status" value="1"/>
</dbReference>
<keyword evidence="6" id="KW-1185">Reference proteome</keyword>
<evidence type="ECO:0000256" key="4">
    <source>
        <dbReference type="SAM" id="MobiDB-lite"/>
    </source>
</evidence>
<proteinExistence type="predicted"/>
<sequence>MVFRTLEEFCFRWLVAPVRSFAISIMCVIGRAPSGSVPAPARRLPLSNTDDSSNEVLHDKVSNVSKELSKADLARLLGNLYDEGESDDKEADPSVEEEGIVFLNALEKAADSKALELVRSASTAVINYVDDIGRNALLILASEGQTEACRALLHRTDFAGMSVRDMLGSTPLHLAAGNDHVDICRLIVACPRFPCSGVNDLNNRGQTPLDFCLEFGDGSATEVLEAAGATSSGTTVRRGAHRPDVVGQRGDAPPQTRFDADFGGAEFDEGGEDVAEMNELD</sequence>
<keyword evidence="1" id="KW-0677">Repeat</keyword>
<dbReference type="InterPro" id="IPR002110">
    <property type="entry name" value="Ankyrin_rpt"/>
</dbReference>
<dbReference type="EMBL" id="CAUYUJ010001874">
    <property type="protein sequence ID" value="CAK0798023.1"/>
    <property type="molecule type" value="Genomic_DNA"/>
</dbReference>
<dbReference type="PROSITE" id="PS50297">
    <property type="entry name" value="ANK_REP_REGION"/>
    <property type="match status" value="1"/>
</dbReference>
<evidence type="ECO:0000256" key="1">
    <source>
        <dbReference type="ARBA" id="ARBA00022737"/>
    </source>
</evidence>
<name>A0ABN9PY48_9DINO</name>
<dbReference type="Gene3D" id="1.25.40.20">
    <property type="entry name" value="Ankyrin repeat-containing domain"/>
    <property type="match status" value="1"/>
</dbReference>
<feature type="compositionally biased region" description="Acidic residues" evidence="4">
    <location>
        <begin position="266"/>
        <end position="281"/>
    </location>
</feature>
<feature type="repeat" description="ANK" evidence="3">
    <location>
        <begin position="167"/>
        <end position="188"/>
    </location>
</feature>
<organism evidence="5 6">
    <name type="scientific">Prorocentrum cordatum</name>
    <dbReference type="NCBI Taxonomy" id="2364126"/>
    <lineage>
        <taxon>Eukaryota</taxon>
        <taxon>Sar</taxon>
        <taxon>Alveolata</taxon>
        <taxon>Dinophyceae</taxon>
        <taxon>Prorocentrales</taxon>
        <taxon>Prorocentraceae</taxon>
        <taxon>Prorocentrum</taxon>
    </lineage>
</organism>
<evidence type="ECO:0000313" key="6">
    <source>
        <dbReference type="Proteomes" id="UP001189429"/>
    </source>
</evidence>
<dbReference type="InterPro" id="IPR050776">
    <property type="entry name" value="Ank_Repeat/CDKN_Inhibitor"/>
</dbReference>
<dbReference type="PROSITE" id="PS50088">
    <property type="entry name" value="ANK_REPEAT"/>
    <property type="match status" value="1"/>
</dbReference>
<comment type="caution">
    <text evidence="5">The sequence shown here is derived from an EMBL/GenBank/DDBJ whole genome shotgun (WGS) entry which is preliminary data.</text>
</comment>
<evidence type="ECO:0000313" key="5">
    <source>
        <dbReference type="EMBL" id="CAK0798023.1"/>
    </source>
</evidence>
<evidence type="ECO:0000256" key="3">
    <source>
        <dbReference type="PROSITE-ProRule" id="PRU00023"/>
    </source>
</evidence>
<protein>
    <submittedName>
        <fullName evidence="5">Uncharacterized protein</fullName>
    </submittedName>
</protein>
<feature type="region of interest" description="Disordered" evidence="4">
    <location>
        <begin position="230"/>
        <end position="281"/>
    </location>
</feature>
<dbReference type="Proteomes" id="UP001189429">
    <property type="component" value="Unassembled WGS sequence"/>
</dbReference>
<dbReference type="PANTHER" id="PTHR24201">
    <property type="entry name" value="ANK_REP_REGION DOMAIN-CONTAINING PROTEIN"/>
    <property type="match status" value="1"/>
</dbReference>